<keyword evidence="3" id="KW-0808">Transferase</keyword>
<evidence type="ECO:0000256" key="5">
    <source>
        <dbReference type="ARBA" id="ARBA00022777"/>
    </source>
</evidence>
<keyword evidence="6" id="KW-0067">ATP-binding</keyword>
<protein>
    <recommendedName>
        <fullName evidence="2">1-phosphatidylinositol 4-kinase</fullName>
        <ecNumber evidence="2">2.7.1.67</ecNumber>
    </recommendedName>
</protein>
<evidence type="ECO:0000256" key="4">
    <source>
        <dbReference type="ARBA" id="ARBA00022741"/>
    </source>
</evidence>
<name>A0AAW1RFS4_9CHLO</name>
<keyword evidence="4" id="KW-0547">Nucleotide-binding</keyword>
<dbReference type="Pfam" id="PF00454">
    <property type="entry name" value="PI3_PI4_kinase"/>
    <property type="match status" value="1"/>
</dbReference>
<feature type="region of interest" description="Disordered" evidence="7">
    <location>
        <begin position="431"/>
        <end position="451"/>
    </location>
</feature>
<feature type="compositionally biased region" description="Low complexity" evidence="7">
    <location>
        <begin position="101"/>
        <end position="123"/>
    </location>
</feature>
<evidence type="ECO:0000313" key="10">
    <source>
        <dbReference type="EMBL" id="KAK9832657.1"/>
    </source>
</evidence>
<evidence type="ECO:0000256" key="3">
    <source>
        <dbReference type="ARBA" id="ARBA00022679"/>
    </source>
</evidence>
<dbReference type="InterPro" id="IPR000403">
    <property type="entry name" value="PI3/4_kinase_cat_dom"/>
</dbReference>
<dbReference type="PANTHER" id="PTHR45800">
    <property type="entry name" value="PHOSPHATIDYLINOSITOL 4-KINASE GAMMA"/>
    <property type="match status" value="1"/>
</dbReference>
<dbReference type="Proteomes" id="UP001445335">
    <property type="component" value="Unassembled WGS sequence"/>
</dbReference>
<dbReference type="PROSITE" id="PS50053">
    <property type="entry name" value="UBIQUITIN_2"/>
    <property type="match status" value="1"/>
</dbReference>
<dbReference type="AlphaFoldDB" id="A0AAW1RFS4"/>
<feature type="domain" description="PI3K/PI4K catalytic" evidence="9">
    <location>
        <begin position="395"/>
        <end position="697"/>
    </location>
</feature>
<dbReference type="PANTHER" id="PTHR45800:SF4">
    <property type="entry name" value="PHOSPHATIDYLINOSITOL 4-KINASE GAMMA 3"/>
    <property type="match status" value="1"/>
</dbReference>
<evidence type="ECO:0000256" key="7">
    <source>
        <dbReference type="SAM" id="MobiDB-lite"/>
    </source>
</evidence>
<dbReference type="GO" id="GO:0005524">
    <property type="term" value="F:ATP binding"/>
    <property type="evidence" value="ECO:0007669"/>
    <property type="project" value="UniProtKB-KW"/>
</dbReference>
<evidence type="ECO:0000259" key="8">
    <source>
        <dbReference type="PROSITE" id="PS50053"/>
    </source>
</evidence>
<dbReference type="InterPro" id="IPR000626">
    <property type="entry name" value="Ubiquitin-like_dom"/>
</dbReference>
<comment type="similarity">
    <text evidence="1">Belongs to the PI3/PI4-kinase family. Type II PI4K subfamily.</text>
</comment>
<proteinExistence type="inferred from homology"/>
<gene>
    <name evidence="10" type="ORF">WJX81_008032</name>
</gene>
<dbReference type="InterPro" id="IPR044571">
    <property type="entry name" value="P4KG1-8"/>
</dbReference>
<evidence type="ECO:0000313" key="11">
    <source>
        <dbReference type="Proteomes" id="UP001445335"/>
    </source>
</evidence>
<dbReference type="GO" id="GO:0004430">
    <property type="term" value="F:1-phosphatidylinositol 4-kinase activity"/>
    <property type="evidence" value="ECO:0007669"/>
    <property type="project" value="UniProtKB-EC"/>
</dbReference>
<dbReference type="PROSITE" id="PS50290">
    <property type="entry name" value="PI3_4_KINASE_3"/>
    <property type="match status" value="1"/>
</dbReference>
<dbReference type="EMBL" id="JALJOU010000040">
    <property type="protein sequence ID" value="KAK9832657.1"/>
    <property type="molecule type" value="Genomic_DNA"/>
</dbReference>
<organism evidence="10 11">
    <name type="scientific">Elliptochloris bilobata</name>
    <dbReference type="NCBI Taxonomy" id="381761"/>
    <lineage>
        <taxon>Eukaryota</taxon>
        <taxon>Viridiplantae</taxon>
        <taxon>Chlorophyta</taxon>
        <taxon>core chlorophytes</taxon>
        <taxon>Trebouxiophyceae</taxon>
        <taxon>Trebouxiophyceae incertae sedis</taxon>
        <taxon>Elliptochloris clade</taxon>
        <taxon>Elliptochloris</taxon>
    </lineage>
</organism>
<feature type="domain" description="Ubiquitin-like" evidence="8">
    <location>
        <begin position="285"/>
        <end position="364"/>
    </location>
</feature>
<evidence type="ECO:0000256" key="2">
    <source>
        <dbReference type="ARBA" id="ARBA00012169"/>
    </source>
</evidence>
<sequence length="708" mass="73950">MPWSAEVHAHRTREARRQARLDARGGAAQSADASLLSLAAVAGAITACVAWHREGHQLRAHGVGRWPVVGPWLDEHLPRRRPTPGARAGAAAQQRAKRTTSSKASAAVAKPAAPTKPALRAAPLQPPAAPPIKSERIEKLRLRLSALKGAVTVNNALVLGEPVLRSSEALTQLVKLNAAESSSADAARHIFVRLVDVEAVAIEHRSASGVAAKRCFSTSMSGFGSDMALEPSPRSALTAALSRSSSASACNSTPDPRADPASLIVRVQDAGEPVSQPAPGGGAVVHLVVRGRAKQRLVRVGSKFELVISASDLAADVAQRVEEQAGLPRGGRLLLNGVELAGSLASYGVRPGAVLELVPHEPGPPAALPPGSPLLSSPQHELFQGFQAARAGLKKHAPQLAASGTGGSYFIADVQGQPVAVFKPSDEEPFSANNPKLHRAPAGSTADGLRRGVRPGEGAVREVAAFLLDHEGFAGVPPTALVRCEATRVDVEGSSSAGGDVALLVAPKIGSLQAFIRSDGDAEERGVSRLPVHEVHKIAQLDLRLANTDRNGGNILVRMAAGGGELIPIDHGLCLPGSFSDISFEWRYWPQSHEPFSEATAKYIAGLDAERDLALLAAHGLAIRPACARVLRVCTLLLKKGASCGLTPSALAGITCREGLQKSPLEKLHRRACELAGAAEEVCGADALYMGHMSVLLDEFLADYAEPT</sequence>
<accession>A0AAW1RFS4</accession>
<feature type="region of interest" description="Disordered" evidence="7">
    <location>
        <begin position="77"/>
        <end position="130"/>
    </location>
</feature>
<feature type="compositionally biased region" description="Low complexity" evidence="7">
    <location>
        <begin position="83"/>
        <end position="94"/>
    </location>
</feature>
<keyword evidence="5" id="KW-0418">Kinase</keyword>
<comment type="caution">
    <text evidence="10">The sequence shown here is derived from an EMBL/GenBank/DDBJ whole genome shotgun (WGS) entry which is preliminary data.</text>
</comment>
<dbReference type="EC" id="2.7.1.67" evidence="2"/>
<reference evidence="10 11" key="1">
    <citation type="journal article" date="2024" name="Nat. Commun.">
        <title>Phylogenomics reveals the evolutionary origins of lichenization in chlorophyte algae.</title>
        <authorList>
            <person name="Puginier C."/>
            <person name="Libourel C."/>
            <person name="Otte J."/>
            <person name="Skaloud P."/>
            <person name="Haon M."/>
            <person name="Grisel S."/>
            <person name="Petersen M."/>
            <person name="Berrin J.G."/>
            <person name="Delaux P.M."/>
            <person name="Dal Grande F."/>
            <person name="Keller J."/>
        </authorList>
    </citation>
    <scope>NUCLEOTIDE SEQUENCE [LARGE SCALE GENOMIC DNA]</scope>
    <source>
        <strain evidence="10 11">SAG 245.80</strain>
    </source>
</reference>
<evidence type="ECO:0000256" key="1">
    <source>
        <dbReference type="ARBA" id="ARBA00008941"/>
    </source>
</evidence>
<evidence type="ECO:0000259" key="9">
    <source>
        <dbReference type="PROSITE" id="PS50290"/>
    </source>
</evidence>
<evidence type="ECO:0000256" key="6">
    <source>
        <dbReference type="ARBA" id="ARBA00022840"/>
    </source>
</evidence>
<keyword evidence="11" id="KW-1185">Reference proteome</keyword>